<protein>
    <submittedName>
        <fullName evidence="2">Uncharacterized protein</fullName>
    </submittedName>
</protein>
<organism evidence="2 3">
    <name type="scientific">Candidatus Gallitreponema excrementavium</name>
    <dbReference type="NCBI Taxonomy" id="2840840"/>
    <lineage>
        <taxon>Bacteria</taxon>
        <taxon>Pseudomonadati</taxon>
        <taxon>Spirochaetota</taxon>
        <taxon>Spirochaetia</taxon>
        <taxon>Spirochaetales</taxon>
        <taxon>Candidatus Gallitreponema</taxon>
    </lineage>
</organism>
<dbReference type="EMBL" id="JADIMM010000032">
    <property type="protein sequence ID" value="MBO8457128.1"/>
    <property type="molecule type" value="Genomic_DNA"/>
</dbReference>
<name>A0A9D9N1W2_9SPIR</name>
<evidence type="ECO:0000256" key="1">
    <source>
        <dbReference type="SAM" id="MobiDB-lite"/>
    </source>
</evidence>
<comment type="caution">
    <text evidence="2">The sequence shown here is derived from an EMBL/GenBank/DDBJ whole genome shotgun (WGS) entry which is preliminary data.</text>
</comment>
<reference evidence="2" key="1">
    <citation type="submission" date="2020-10" db="EMBL/GenBank/DDBJ databases">
        <authorList>
            <person name="Gilroy R."/>
        </authorList>
    </citation>
    <scope>NUCLEOTIDE SEQUENCE</scope>
    <source>
        <strain evidence="2">10532</strain>
    </source>
</reference>
<evidence type="ECO:0000313" key="3">
    <source>
        <dbReference type="Proteomes" id="UP000823638"/>
    </source>
</evidence>
<accession>A0A9D9N1W2</accession>
<evidence type="ECO:0000313" key="2">
    <source>
        <dbReference type="EMBL" id="MBO8457128.1"/>
    </source>
</evidence>
<feature type="compositionally biased region" description="Gly residues" evidence="1">
    <location>
        <begin position="1"/>
        <end position="15"/>
    </location>
</feature>
<gene>
    <name evidence="2" type="ORF">IAA81_02735</name>
</gene>
<sequence>MSDGNNGNGWGGARAGAGKKKGSAGNPGSGRKPTGLKRVSFCVSCQPEELQQIKELAAEAGKTVSRFLLDAVLKD</sequence>
<dbReference type="AlphaFoldDB" id="A0A9D9N1W2"/>
<proteinExistence type="predicted"/>
<reference evidence="2" key="2">
    <citation type="journal article" date="2021" name="PeerJ">
        <title>Extensive microbial diversity within the chicken gut microbiome revealed by metagenomics and culture.</title>
        <authorList>
            <person name="Gilroy R."/>
            <person name="Ravi A."/>
            <person name="Getino M."/>
            <person name="Pursley I."/>
            <person name="Horton D.L."/>
            <person name="Alikhan N.F."/>
            <person name="Baker D."/>
            <person name="Gharbi K."/>
            <person name="Hall N."/>
            <person name="Watson M."/>
            <person name="Adriaenssens E.M."/>
            <person name="Foster-Nyarko E."/>
            <person name="Jarju S."/>
            <person name="Secka A."/>
            <person name="Antonio M."/>
            <person name="Oren A."/>
            <person name="Chaudhuri R.R."/>
            <person name="La Ragione R."/>
            <person name="Hildebrand F."/>
            <person name="Pallen M.J."/>
        </authorList>
    </citation>
    <scope>NUCLEOTIDE SEQUENCE</scope>
    <source>
        <strain evidence="2">10532</strain>
    </source>
</reference>
<feature type="region of interest" description="Disordered" evidence="1">
    <location>
        <begin position="1"/>
        <end position="36"/>
    </location>
</feature>
<dbReference type="Proteomes" id="UP000823638">
    <property type="component" value="Unassembled WGS sequence"/>
</dbReference>